<gene>
    <name evidence="2" type="ORF">METZ01_LOCUS108845</name>
</gene>
<reference evidence="2" key="1">
    <citation type="submission" date="2018-05" db="EMBL/GenBank/DDBJ databases">
        <authorList>
            <person name="Lanie J.A."/>
            <person name="Ng W.-L."/>
            <person name="Kazmierczak K.M."/>
            <person name="Andrzejewski T.M."/>
            <person name="Davidsen T.M."/>
            <person name="Wayne K.J."/>
            <person name="Tettelin H."/>
            <person name="Glass J.I."/>
            <person name="Rusch D."/>
            <person name="Podicherti R."/>
            <person name="Tsui H.-C.T."/>
            <person name="Winkler M.E."/>
        </authorList>
    </citation>
    <scope>NUCLEOTIDE SEQUENCE</scope>
</reference>
<feature type="compositionally biased region" description="Basic residues" evidence="1">
    <location>
        <begin position="1"/>
        <end position="21"/>
    </location>
</feature>
<organism evidence="2">
    <name type="scientific">marine metagenome</name>
    <dbReference type="NCBI Taxonomy" id="408172"/>
    <lineage>
        <taxon>unclassified sequences</taxon>
        <taxon>metagenomes</taxon>
        <taxon>ecological metagenomes</taxon>
    </lineage>
</organism>
<accession>A0A381WUN5</accession>
<dbReference type="EMBL" id="UINC01012878">
    <property type="protein sequence ID" value="SVA55991.1"/>
    <property type="molecule type" value="Genomic_DNA"/>
</dbReference>
<evidence type="ECO:0000256" key="1">
    <source>
        <dbReference type="SAM" id="MobiDB-lite"/>
    </source>
</evidence>
<proteinExistence type="predicted"/>
<evidence type="ECO:0000313" key="2">
    <source>
        <dbReference type="EMBL" id="SVA55991.1"/>
    </source>
</evidence>
<feature type="region of interest" description="Disordered" evidence="1">
    <location>
        <begin position="1"/>
        <end position="39"/>
    </location>
</feature>
<name>A0A381WUN5_9ZZZZ</name>
<dbReference type="AlphaFoldDB" id="A0A381WUN5"/>
<sequence>MKGFNKKKQGYGKGQKTHKNQGPKQGKQRPLNKGLSGQK</sequence>
<protein>
    <submittedName>
        <fullName evidence="2">Uncharacterized protein</fullName>
    </submittedName>
</protein>